<dbReference type="GO" id="GO:0051225">
    <property type="term" value="P:spindle assembly"/>
    <property type="evidence" value="ECO:0000318"/>
    <property type="project" value="GO_Central"/>
</dbReference>
<proteinExistence type="inferred from homology"/>
<dbReference type="STRING" id="5888.A0CGN7"/>
<dbReference type="GO" id="GO:0000930">
    <property type="term" value="C:gamma-tubulin complex"/>
    <property type="evidence" value="ECO:0000318"/>
    <property type="project" value="GO_Central"/>
</dbReference>
<evidence type="ECO:0000256" key="6">
    <source>
        <dbReference type="SAM" id="MobiDB-lite"/>
    </source>
</evidence>
<dbReference type="GO" id="GO:0005874">
    <property type="term" value="C:microtubule"/>
    <property type="evidence" value="ECO:0007669"/>
    <property type="project" value="UniProtKB-KW"/>
</dbReference>
<evidence type="ECO:0000256" key="4">
    <source>
        <dbReference type="ARBA" id="ARBA00023212"/>
    </source>
</evidence>
<dbReference type="GO" id="GO:0043015">
    <property type="term" value="F:gamma-tubulin binding"/>
    <property type="evidence" value="ECO:0000318"/>
    <property type="project" value="GO_Central"/>
</dbReference>
<dbReference type="InterPro" id="IPR059169">
    <property type="entry name" value="GCP5_N_ext"/>
</dbReference>
<comment type="similarity">
    <text evidence="1 5">Belongs to the TUBGCP family.</text>
</comment>
<protein>
    <recommendedName>
        <fullName evidence="5">Spindle pole body component</fullName>
    </recommendedName>
</protein>
<dbReference type="GO" id="GO:0000278">
    <property type="term" value="P:mitotic cell cycle"/>
    <property type="evidence" value="ECO:0000318"/>
    <property type="project" value="GO_Central"/>
</dbReference>
<reference evidence="8 9" key="1">
    <citation type="journal article" date="2006" name="Nature">
        <title>Global trends of whole-genome duplications revealed by the ciliate Paramecium tetraurelia.</title>
        <authorList>
            <consortium name="Genoscope"/>
            <person name="Aury J.-M."/>
            <person name="Jaillon O."/>
            <person name="Duret L."/>
            <person name="Noel B."/>
            <person name="Jubin C."/>
            <person name="Porcel B.M."/>
            <person name="Segurens B."/>
            <person name="Daubin V."/>
            <person name="Anthouard V."/>
            <person name="Aiach N."/>
            <person name="Arnaiz O."/>
            <person name="Billaut A."/>
            <person name="Beisson J."/>
            <person name="Blanc I."/>
            <person name="Bouhouche K."/>
            <person name="Camara F."/>
            <person name="Duharcourt S."/>
            <person name="Guigo R."/>
            <person name="Gogendeau D."/>
            <person name="Katinka M."/>
            <person name="Keller A.-M."/>
            <person name="Kissmehl R."/>
            <person name="Klotz C."/>
            <person name="Koll F."/>
            <person name="Le Moue A."/>
            <person name="Lepere C."/>
            <person name="Malinsky S."/>
            <person name="Nowacki M."/>
            <person name="Nowak J.K."/>
            <person name="Plattner H."/>
            <person name="Poulain J."/>
            <person name="Ruiz F."/>
            <person name="Serrano V."/>
            <person name="Zagulski M."/>
            <person name="Dessen P."/>
            <person name="Betermier M."/>
            <person name="Weissenbach J."/>
            <person name="Scarpelli C."/>
            <person name="Schachter V."/>
            <person name="Sperling L."/>
            <person name="Meyer E."/>
            <person name="Cohen J."/>
            <person name="Wincker P."/>
        </authorList>
    </citation>
    <scope>NUCLEOTIDE SEQUENCE [LARGE SCALE GENOMIC DNA]</scope>
    <source>
        <strain evidence="8 9">Stock d4-2</strain>
    </source>
</reference>
<dbReference type="CDD" id="cd22572">
    <property type="entry name" value="GCP5_NTD"/>
    <property type="match status" value="1"/>
</dbReference>
<dbReference type="InterPro" id="IPR040457">
    <property type="entry name" value="GCP_C"/>
</dbReference>
<dbReference type="GO" id="GO:0031122">
    <property type="term" value="P:cytoplasmic microtubule organization"/>
    <property type="evidence" value="ECO:0000318"/>
    <property type="project" value="GO_Central"/>
</dbReference>
<dbReference type="GO" id="GO:0007020">
    <property type="term" value="P:microtubule nucleation"/>
    <property type="evidence" value="ECO:0000318"/>
    <property type="project" value="GO_Central"/>
</dbReference>
<sequence>MSNFQKQREQQFEEDLEKFIIYFTGFGPSQKNFEIAHKYAGSNLKYHTFLDPDAHQIEAKFQEYYIDILISILIKLQVMSRPETADYLNTLFQELKKRKLKQDYNDMPHRILGLLLLLSSNLIEHNLNREPNKNILKKKQQDNMSISSIESLKDWQFETSSEEDDEEENKQEDIQVNQRNETTREVQQKAQQNQTLISSKDQLPNVLWHMSFNTKKSFNEFVSSTDSSLQIRSSQLFLSEYQNKSQEILKKPRIINMITNEKDVVVAVLYSFLGLQSELLTFSSGQYQLNDFDVRHMSHDSLLSSTQKFLEYATIVCHLKKPLNMIQKPSLLNIEILIQEQFWLGVRSILSEFDQAVTHLLEQCIYDEKLCQQKVDRSITLMYLSQSLQDWFVIIKQINLVAQKILTIEGNNGTFNSPTLTILYNLCIQNSLQPQHNQVYLQKLFLFALEPYIKLLDKYLDYNSTITDSFENLPVFLQSCSVQLKNIGQAFQIFQKVGLPALKQIQFRKNLIMRLCEVSETSPTKSIQTTLQYCTLSGGHKFHEPFTLTKLKKDEILTQENESYSIKDIKNPNLIKVFQKEIVKLIKKEDQNIQNILLDYLNNHLQFIKLHKYLRCLFFFERVDLMQQFIEQIAESQSLARLRAIQNTIQDLLSRNFNFNNAYELQPQLICQQNSQFLLSHKSVNFKIFLPHPIDLIINENSLILYNKIMQFLLFFKNSKLHLQQSQVNLKKRFKNQQSKFLHFGNQLTHFITNYEYFLFISIIQVQTDLFLDKVNKSLSFQEIINNHNLYLKTISDKMFLNQKSESILEAIYKVIDIVQNYPMLIERVTSLDLVDQITKNIETMRIESEFTKMKDSFNQQISALILLFDHYTQRFTHAPEIIECILKVNFNQFYK</sequence>
<comment type="subcellular location">
    <subcellularLocation>
        <location evidence="5">Cytoplasm</location>
        <location evidence="5">Cytoskeleton</location>
        <location evidence="5">Microtubule organizing center</location>
    </subcellularLocation>
</comment>
<keyword evidence="9" id="KW-1185">Reference proteome</keyword>
<dbReference type="OMA" id="YATIVCH"/>
<keyword evidence="2 5" id="KW-0963">Cytoplasm</keyword>
<dbReference type="InterPro" id="IPR007259">
    <property type="entry name" value="GCP"/>
</dbReference>
<dbReference type="Proteomes" id="UP000000600">
    <property type="component" value="Unassembled WGS sequence"/>
</dbReference>
<dbReference type="GO" id="GO:0051321">
    <property type="term" value="P:meiotic cell cycle"/>
    <property type="evidence" value="ECO:0000318"/>
    <property type="project" value="GO_Central"/>
</dbReference>
<dbReference type="GO" id="GO:0000922">
    <property type="term" value="C:spindle pole"/>
    <property type="evidence" value="ECO:0007669"/>
    <property type="project" value="InterPro"/>
</dbReference>
<name>A0CGN7_PARTE</name>
<feature type="domain" description="Gamma tubulin complex component C-terminal" evidence="7">
    <location>
        <begin position="613"/>
        <end position="895"/>
    </location>
</feature>
<accession>A0CGN7</accession>
<gene>
    <name evidence="8" type="ORF">GSPATT00007394001</name>
</gene>
<evidence type="ECO:0000256" key="5">
    <source>
        <dbReference type="RuleBase" id="RU363050"/>
    </source>
</evidence>
<keyword evidence="3 5" id="KW-0493">Microtubule</keyword>
<feature type="compositionally biased region" description="Acidic residues" evidence="6">
    <location>
        <begin position="160"/>
        <end position="170"/>
    </location>
</feature>
<dbReference type="AlphaFoldDB" id="A0CGN7"/>
<dbReference type="HOGENOM" id="CLU_323017_0_0_1"/>
<dbReference type="PANTHER" id="PTHR19302">
    <property type="entry name" value="GAMMA TUBULIN COMPLEX PROTEIN"/>
    <property type="match status" value="1"/>
</dbReference>
<evidence type="ECO:0000313" key="8">
    <source>
        <dbReference type="EMBL" id="CAK69954.1"/>
    </source>
</evidence>
<evidence type="ECO:0000256" key="2">
    <source>
        <dbReference type="ARBA" id="ARBA00022490"/>
    </source>
</evidence>
<dbReference type="KEGG" id="ptm:GSPATT00007394001"/>
<evidence type="ECO:0000256" key="3">
    <source>
        <dbReference type="ARBA" id="ARBA00022701"/>
    </source>
</evidence>
<evidence type="ECO:0000259" key="7">
    <source>
        <dbReference type="Pfam" id="PF04130"/>
    </source>
</evidence>
<dbReference type="EMBL" id="CT868074">
    <property type="protein sequence ID" value="CAK69954.1"/>
    <property type="molecule type" value="Genomic_DNA"/>
</dbReference>
<dbReference type="PANTHER" id="PTHR19302:SF33">
    <property type="entry name" value="GAMMA-TUBULIN COMPLEX COMPONENT 5"/>
    <property type="match status" value="1"/>
</dbReference>
<dbReference type="Pfam" id="PF04130">
    <property type="entry name" value="GCP_C_terminal"/>
    <property type="match status" value="1"/>
</dbReference>
<dbReference type="eggNOG" id="KOG4344">
    <property type="taxonomic scope" value="Eukaryota"/>
</dbReference>
<dbReference type="GeneID" id="5023136"/>
<keyword evidence="4 5" id="KW-0206">Cytoskeleton</keyword>
<dbReference type="InParanoid" id="A0CGN7"/>
<evidence type="ECO:0000313" key="9">
    <source>
        <dbReference type="Proteomes" id="UP000000600"/>
    </source>
</evidence>
<dbReference type="Gene3D" id="1.20.120.1900">
    <property type="entry name" value="Gamma-tubulin complex, C-terminal domain"/>
    <property type="match status" value="1"/>
</dbReference>
<feature type="region of interest" description="Disordered" evidence="6">
    <location>
        <begin position="157"/>
        <end position="195"/>
    </location>
</feature>
<organism evidence="8 9">
    <name type="scientific">Paramecium tetraurelia</name>
    <dbReference type="NCBI Taxonomy" id="5888"/>
    <lineage>
        <taxon>Eukaryota</taxon>
        <taxon>Sar</taxon>
        <taxon>Alveolata</taxon>
        <taxon>Ciliophora</taxon>
        <taxon>Intramacronucleata</taxon>
        <taxon>Oligohymenophorea</taxon>
        <taxon>Peniculida</taxon>
        <taxon>Parameciidae</taxon>
        <taxon>Paramecium</taxon>
    </lineage>
</organism>
<dbReference type="RefSeq" id="XP_001437351.1">
    <property type="nucleotide sequence ID" value="XM_001437314.1"/>
</dbReference>
<evidence type="ECO:0000256" key="1">
    <source>
        <dbReference type="ARBA" id="ARBA00010337"/>
    </source>
</evidence>
<dbReference type="InterPro" id="IPR042241">
    <property type="entry name" value="GCP_C_sf"/>
</dbReference>
<dbReference type="OrthoDB" id="66546at2759"/>